<protein>
    <submittedName>
        <fullName evidence="3">Uncharacterized protein</fullName>
    </submittedName>
</protein>
<evidence type="ECO:0000313" key="3">
    <source>
        <dbReference type="EMBL" id="LAB64428.1"/>
    </source>
</evidence>
<dbReference type="EMBL" id="IACN01114163">
    <property type="protein sequence ID" value="LAB64428.1"/>
    <property type="molecule type" value="Transcribed_RNA"/>
</dbReference>
<name>A0A2D4Q3M1_MICSU</name>
<feature type="compositionally biased region" description="Basic and acidic residues" evidence="1">
    <location>
        <begin position="49"/>
        <end position="67"/>
    </location>
</feature>
<feature type="signal peptide" evidence="2">
    <location>
        <begin position="1"/>
        <end position="28"/>
    </location>
</feature>
<reference evidence="3" key="2">
    <citation type="submission" date="2017-11" db="EMBL/GenBank/DDBJ databases">
        <title>Coralsnake Venomics: Analyses of Venom Gland Transcriptomes and Proteomes of Six Brazilian Taxa.</title>
        <authorList>
            <person name="Aird S.D."/>
            <person name="Jorge da Silva N."/>
            <person name="Qiu L."/>
            <person name="Villar-Briones A."/>
            <person name="Aparecida-Saddi V."/>
            <person name="Campos-Telles M.P."/>
            <person name="Grau M."/>
            <person name="Mikheyev A.S."/>
        </authorList>
    </citation>
    <scope>NUCLEOTIDE SEQUENCE</scope>
    <source>
        <tissue evidence="3">Venom_gland</tissue>
    </source>
</reference>
<keyword evidence="2" id="KW-0732">Signal</keyword>
<reference evidence="3" key="1">
    <citation type="submission" date="2017-07" db="EMBL/GenBank/DDBJ databases">
        <authorList>
            <person name="Mikheyev A."/>
            <person name="Grau M."/>
        </authorList>
    </citation>
    <scope>NUCLEOTIDE SEQUENCE</scope>
    <source>
        <tissue evidence="3">Venom_gland</tissue>
    </source>
</reference>
<proteinExistence type="predicted"/>
<feature type="region of interest" description="Disordered" evidence="1">
    <location>
        <begin position="49"/>
        <end position="71"/>
    </location>
</feature>
<sequence length="132" mass="14803">MGRKHQELAREGLALLCVCLCAPKVGWSTGPLVVHSKLSFCFWGRKSERHSFKTRKTEREKSERGSHFPDPVELPAKQISSQWSEESLGIQTHLEGHLWLRFLGEGGAANSQANAGEILLGKPQIFLPERLE</sequence>
<organism evidence="3">
    <name type="scientific">Micrurus surinamensis</name>
    <name type="common">Surinam coral snake</name>
    <dbReference type="NCBI Taxonomy" id="129470"/>
    <lineage>
        <taxon>Eukaryota</taxon>
        <taxon>Metazoa</taxon>
        <taxon>Chordata</taxon>
        <taxon>Craniata</taxon>
        <taxon>Vertebrata</taxon>
        <taxon>Euteleostomi</taxon>
        <taxon>Lepidosauria</taxon>
        <taxon>Squamata</taxon>
        <taxon>Bifurcata</taxon>
        <taxon>Unidentata</taxon>
        <taxon>Episquamata</taxon>
        <taxon>Toxicofera</taxon>
        <taxon>Serpentes</taxon>
        <taxon>Colubroidea</taxon>
        <taxon>Elapidae</taxon>
        <taxon>Elapinae</taxon>
        <taxon>Micrurus</taxon>
    </lineage>
</organism>
<dbReference type="AlphaFoldDB" id="A0A2D4Q3M1"/>
<feature type="chain" id="PRO_5013944799" evidence="2">
    <location>
        <begin position="29"/>
        <end position="132"/>
    </location>
</feature>
<accession>A0A2D4Q3M1</accession>
<evidence type="ECO:0000256" key="2">
    <source>
        <dbReference type="SAM" id="SignalP"/>
    </source>
</evidence>
<evidence type="ECO:0000256" key="1">
    <source>
        <dbReference type="SAM" id="MobiDB-lite"/>
    </source>
</evidence>